<evidence type="ECO:0000313" key="12">
    <source>
        <dbReference type="EMBL" id="RMX43496.1"/>
    </source>
</evidence>
<feature type="transmembrane region" description="Helical" evidence="10">
    <location>
        <begin position="468"/>
        <end position="489"/>
    </location>
</feature>
<evidence type="ECO:0000256" key="10">
    <source>
        <dbReference type="SAM" id="Phobius"/>
    </source>
</evidence>
<dbReference type="InterPro" id="IPR000276">
    <property type="entry name" value="GPCR_Rhodpsn"/>
</dbReference>
<feature type="domain" description="G-protein coupled receptors family 1 profile" evidence="11">
    <location>
        <begin position="976"/>
        <end position="1159"/>
    </location>
</feature>
<evidence type="ECO:0000256" key="9">
    <source>
        <dbReference type="RuleBase" id="RU000688"/>
    </source>
</evidence>
<comment type="similarity">
    <text evidence="9">Belongs to the G-protein coupled receptor 1 family.</text>
</comment>
<evidence type="ECO:0000313" key="13">
    <source>
        <dbReference type="Proteomes" id="UP000275408"/>
    </source>
</evidence>
<keyword evidence="8 9" id="KW-0807">Transducer</keyword>
<feature type="transmembrane region" description="Helical" evidence="10">
    <location>
        <begin position="639"/>
        <end position="665"/>
    </location>
</feature>
<comment type="caution">
    <text evidence="12">The sequence shown here is derived from an EMBL/GenBank/DDBJ whole genome shotgun (WGS) entry which is preliminary data.</text>
</comment>
<feature type="domain" description="G-protein coupled receptors family 1 profile" evidence="11">
    <location>
        <begin position="656"/>
        <end position="896"/>
    </location>
</feature>
<dbReference type="GO" id="GO:0004977">
    <property type="term" value="F:melanocortin receptor activity"/>
    <property type="evidence" value="ECO:0007669"/>
    <property type="project" value="InterPro"/>
</dbReference>
<feature type="transmembrane region" description="Helical" evidence="10">
    <location>
        <begin position="1184"/>
        <end position="1209"/>
    </location>
</feature>
<feature type="transmembrane region" description="Helical" evidence="10">
    <location>
        <begin position="1107"/>
        <end position="1127"/>
    </location>
</feature>
<evidence type="ECO:0000256" key="5">
    <source>
        <dbReference type="ARBA" id="ARBA00023040"/>
    </source>
</evidence>
<keyword evidence="7 9" id="KW-0675">Receptor</keyword>
<name>A0A3M6TQ56_POCDA</name>
<feature type="transmembrane region" description="Helical" evidence="10">
    <location>
        <begin position="1221"/>
        <end position="1247"/>
    </location>
</feature>
<dbReference type="STRING" id="46731.A0A3M6TQ56"/>
<feature type="domain" description="G-protein coupled receptors family 1 profile" evidence="11">
    <location>
        <begin position="1456"/>
        <end position="1697"/>
    </location>
</feature>
<proteinExistence type="inferred from homology"/>
<feature type="transmembrane region" description="Helical" evidence="10">
    <location>
        <begin position="70"/>
        <end position="91"/>
    </location>
</feature>
<feature type="transmembrane region" description="Helical" evidence="10">
    <location>
        <begin position="200"/>
        <end position="220"/>
    </location>
</feature>
<feature type="transmembrane region" description="Helical" evidence="10">
    <location>
        <begin position="385"/>
        <end position="409"/>
    </location>
</feature>
<feature type="transmembrane region" description="Helical" evidence="10">
    <location>
        <begin position="1396"/>
        <end position="1422"/>
    </location>
</feature>
<feature type="transmembrane region" description="Helical" evidence="10">
    <location>
        <begin position="1334"/>
        <end position="1353"/>
    </location>
</feature>
<keyword evidence="3 9" id="KW-0812">Transmembrane</keyword>
<evidence type="ECO:0000256" key="6">
    <source>
        <dbReference type="ARBA" id="ARBA00023136"/>
    </source>
</evidence>
<evidence type="ECO:0000256" key="7">
    <source>
        <dbReference type="ARBA" id="ARBA00023170"/>
    </source>
</evidence>
<keyword evidence="4 10" id="KW-1133">Transmembrane helix</keyword>
<feature type="transmembrane region" description="Helical" evidence="10">
    <location>
        <begin position="351"/>
        <end position="373"/>
    </location>
</feature>
<feature type="domain" description="G-protein coupled receptors family 1 profile" evidence="11">
    <location>
        <begin position="17"/>
        <end position="257"/>
    </location>
</feature>
<keyword evidence="2" id="KW-1003">Cell membrane</keyword>
<evidence type="ECO:0000256" key="1">
    <source>
        <dbReference type="ARBA" id="ARBA00004651"/>
    </source>
</evidence>
<sequence length="1719" mass="195123">MWFWIIAFLLTFIAIFGNAQVIYLILTRKHLRTKSNWFVLSLAVADLALVSVFIPPHFSCSITHCSHQIVILHFVSYFGEASVSNMIAFTMDRYFAIVRPLKYPLIITKTKIVLLLITAWMAPLVLDLIPTFFLSNENISRLLSMVIFQITPCFLLVIATRKMIKIAKNHSRRTSVLLKQLRFNHRKEPIRRSKPEASSARLITVVVGIFLICYICQSLSSLCACFRSCKESQPQNLVQYTLALLLIINSGANPFVYALFKRDMKKELFQIYLLRAKDAIDPAKQDGLVNRIPCKCGKTNAIQNKGARPTQPTSPYPDLRRFRARPQHRIPTALNMADELCLTLPTSKWNIVLTTTLGLLISIIASTTNVLILTAIYKNPSLHTITYYCLASLAVGDLFVGIVALPLWITRSLLSIADEEHPLSVAVDCVYVLSVGTSTYNLCTVSLERYVGVVLPLRYNVIATRRRLQYAVTTVWVLSSSIACLRLVIDENSYWLVAISTLFFFPGITISYCYVCIFKEASRQSRAIAQQRGFPSPVNQIHNRKASLTIAIVISVFYLTALPALAFSIAELVSQKQMSCEQKKSFESWGTWALFSAFSNAAINPWVYAARKSEFKDALKKKGMANQACQALPTEGWNIVLTTFLGLFISFIASTTNALTILAIFKKRALHFVTYYFIASLAVGDFLVGIVALPLWMARSLLKVADEEDPLSFAVRCFYFFFVGISTYNLCTLSLERYVGVILPLRYNEIVTVRRFQYAVASVWVLSGITACLCFAIHEDTYWFVAVFAVFFMPGIVISYCYVCIFKETYRHPKANEQLQAGSGSTNQTHNRKASLTIAVVIGVFYMTTLPALAFSIHEVVSGKNAPCQTKKTLESWGTWALFLAYSNAAINPWIYAVRKREFRDALKILINELVLDSWLDSFSICYFWKWSGDLSDLHEAQTQKRPKPLRTVSSLCGFRCSLTASNCRNQIADDIAVLMIYSSNINLCAMTIDRYLAIVRPLTYMSLMTTRRARYLIAFSWCAPLLSYFIPALCTSLYGCTINVNITVVVWTSMFEFIPCVLLLTVTSKIIVTAKRHCRQLAKMNNQLQHNQPNHKGQKGVSSARVIATVVAIFIACYALEVYSSLCHFTKFCELTKDLRRAVFFLVVTNSAANPIAYALYKCDIKRELRKTFCNVHYIPMAAWYWISGWILSVMSIVGNGFTICLIITRRRLFTLPNWIILSLALADFLFVLSYFPASFFCNVFFHCHRGHRIMVASVFMYASVTNLIVLTIDRYISIALPLRYVVMVTTRRVLAAIISAWLLSLSLAPIQYLVERTESKDLQRTFEITRIAVMEVVPTVVLITTTIRMLLIRKKHRQQAAIQVAQLRYNKWRGEPDCHFKPSRTRREMSTVQIICAVVTVFVVCYATNILLSFCIGLHICDPPTEIRDLLGILLIVNSYVTIAWLLTITAIIGNGLVIYLIIITKQLHTTTNWFILSLAAADLSFAVCFFPVAFFCETTFACDNVLRGIIAWQFATIAIANLCAMATDRYIVIVTPFKYVRIMNKRRVLLLTGCAWGVPPLLYLPPNLYMHFVGATENIHLLFQVIYSVLFEILPCVFLLSATGKILVISRRLYRQTAVMHAQLRFNQINLRQNKGQFSATIIIIVVGLFILFYTMDLVGSACFYFDVCELTDEFHHVRKLLLIANSAVNPFPYAFIKRDINKEFKKMFKFRKERP</sequence>
<evidence type="ECO:0000256" key="3">
    <source>
        <dbReference type="ARBA" id="ARBA00022692"/>
    </source>
</evidence>
<feature type="transmembrane region" description="Helical" evidence="10">
    <location>
        <begin position="1253"/>
        <end position="1274"/>
    </location>
</feature>
<feature type="transmembrane region" description="Helical" evidence="10">
    <location>
        <begin position="240"/>
        <end position="260"/>
    </location>
</feature>
<feature type="domain" description="G-protein coupled receptors family 1 profile" evidence="11">
    <location>
        <begin position="368"/>
        <end position="608"/>
    </location>
</feature>
<keyword evidence="5 9" id="KW-0297">G-protein coupled receptor</keyword>
<feature type="transmembrane region" description="Helical" evidence="10">
    <location>
        <begin position="672"/>
        <end position="693"/>
    </location>
</feature>
<evidence type="ECO:0000256" key="8">
    <source>
        <dbReference type="ARBA" id="ARBA00023224"/>
    </source>
</evidence>
<feature type="transmembrane region" description="Helical" evidence="10">
    <location>
        <begin position="1045"/>
        <end position="1067"/>
    </location>
</feature>
<feature type="transmembrane region" description="Helical" evidence="10">
    <location>
        <begin position="548"/>
        <end position="569"/>
    </location>
</feature>
<dbReference type="OrthoDB" id="9894375at2759"/>
<dbReference type="GO" id="GO:0005886">
    <property type="term" value="C:plasma membrane"/>
    <property type="evidence" value="ECO:0007669"/>
    <property type="project" value="UniProtKB-SubCell"/>
</dbReference>
<dbReference type="PROSITE" id="PS00237">
    <property type="entry name" value="G_PROTEIN_RECEP_F1_1"/>
    <property type="match status" value="6"/>
</dbReference>
<dbReference type="PROSITE" id="PS50262">
    <property type="entry name" value="G_PROTEIN_RECEP_F1_2"/>
    <property type="match status" value="6"/>
</dbReference>
<feature type="transmembrane region" description="Helical" evidence="10">
    <location>
        <begin position="836"/>
        <end position="857"/>
    </location>
</feature>
<feature type="transmembrane region" description="Helical" evidence="10">
    <location>
        <begin position="1442"/>
        <end position="1464"/>
    </location>
</feature>
<dbReference type="Gene3D" id="1.20.1070.10">
    <property type="entry name" value="Rhodopsin 7-helix transmembrane proteins"/>
    <property type="match status" value="6"/>
</dbReference>
<protein>
    <recommendedName>
        <fullName evidence="11">G-protein coupled receptors family 1 profile domain-containing protein</fullName>
    </recommendedName>
</protein>
<evidence type="ECO:0000256" key="2">
    <source>
        <dbReference type="ARBA" id="ARBA00022475"/>
    </source>
</evidence>
<feature type="transmembrane region" description="Helical" evidence="10">
    <location>
        <begin position="1588"/>
        <end position="1611"/>
    </location>
</feature>
<keyword evidence="13" id="KW-1185">Reference proteome</keyword>
<feature type="domain" description="G-protein coupled receptors family 1 profile" evidence="11">
    <location>
        <begin position="1200"/>
        <end position="1461"/>
    </location>
</feature>
<feature type="transmembrane region" description="Helical" evidence="10">
    <location>
        <begin position="756"/>
        <end position="778"/>
    </location>
</feature>
<feature type="transmembrane region" description="Helical" evidence="10">
    <location>
        <begin position="1016"/>
        <end position="1039"/>
    </location>
</feature>
<dbReference type="InterPro" id="IPR050569">
    <property type="entry name" value="TAAR"/>
</dbReference>
<dbReference type="PRINTS" id="PR00237">
    <property type="entry name" value="GPCRRHODOPSN"/>
</dbReference>
<organism evidence="12 13">
    <name type="scientific">Pocillopora damicornis</name>
    <name type="common">Cauliflower coral</name>
    <name type="synonym">Millepora damicornis</name>
    <dbReference type="NCBI Taxonomy" id="46731"/>
    <lineage>
        <taxon>Eukaryota</taxon>
        <taxon>Metazoa</taxon>
        <taxon>Cnidaria</taxon>
        <taxon>Anthozoa</taxon>
        <taxon>Hexacorallia</taxon>
        <taxon>Scleractinia</taxon>
        <taxon>Astrocoeniina</taxon>
        <taxon>Pocilloporidae</taxon>
        <taxon>Pocillopora</taxon>
    </lineage>
</organism>
<feature type="transmembrane region" description="Helical" evidence="10">
    <location>
        <begin position="1551"/>
        <end position="1568"/>
    </location>
</feature>
<feature type="non-terminal residue" evidence="12">
    <location>
        <position position="1719"/>
    </location>
</feature>
<gene>
    <name evidence="12" type="ORF">pdam_00001985</name>
</gene>
<comment type="subcellular location">
    <subcellularLocation>
        <location evidence="1">Cell membrane</location>
        <topology evidence="1">Multi-pass membrane protein</topology>
    </subcellularLocation>
</comment>
<dbReference type="PANTHER" id="PTHR24249:SF372">
    <property type="entry name" value="G-PROTEIN COUPLED RECEPTORS FAMILY 1 PROFILE DOMAIN-CONTAINING PROTEIN"/>
    <property type="match status" value="1"/>
</dbReference>
<dbReference type="SMART" id="SM01381">
    <property type="entry name" value="7TM_GPCR_Srsx"/>
    <property type="match status" value="1"/>
</dbReference>
<dbReference type="Pfam" id="PF00001">
    <property type="entry name" value="7tm_1"/>
    <property type="match status" value="6"/>
</dbReference>
<feature type="transmembrane region" description="Helical" evidence="10">
    <location>
        <begin position="495"/>
        <end position="517"/>
    </location>
</feature>
<feature type="transmembrane region" description="Helical" evidence="10">
    <location>
        <begin position="139"/>
        <end position="159"/>
    </location>
</feature>
<feature type="transmembrane region" description="Helical" evidence="10">
    <location>
        <begin position="1476"/>
        <end position="1497"/>
    </location>
</feature>
<feature type="transmembrane region" description="Helical" evidence="10">
    <location>
        <begin position="1295"/>
        <end position="1314"/>
    </location>
</feature>
<dbReference type="InterPro" id="IPR001671">
    <property type="entry name" value="Melcrt_ACTH_rcpt"/>
</dbReference>
<feature type="transmembrane region" description="Helical" evidence="10">
    <location>
        <begin position="877"/>
        <end position="898"/>
    </location>
</feature>
<dbReference type="PRINTS" id="PR00534">
    <property type="entry name" value="MCRFAMILY"/>
</dbReference>
<evidence type="ECO:0000256" key="4">
    <source>
        <dbReference type="ARBA" id="ARBA00022989"/>
    </source>
</evidence>
<feature type="transmembrane region" description="Helical" evidence="10">
    <location>
        <begin position="38"/>
        <end position="58"/>
    </location>
</feature>
<feature type="transmembrane region" description="Helical" evidence="10">
    <location>
        <begin position="713"/>
        <end position="735"/>
    </location>
</feature>
<accession>A0A3M6TQ56</accession>
<dbReference type="SUPFAM" id="SSF81321">
    <property type="entry name" value="Family A G protein-coupled receptor-like"/>
    <property type="match status" value="6"/>
</dbReference>
<feature type="transmembrane region" description="Helical" evidence="10">
    <location>
        <begin position="784"/>
        <end position="805"/>
    </location>
</feature>
<dbReference type="CDD" id="cd00637">
    <property type="entry name" value="7tm_classA_rhodopsin-like"/>
    <property type="match status" value="3"/>
</dbReference>
<keyword evidence="6 10" id="KW-0472">Membrane</keyword>
<dbReference type="EMBL" id="RCHS01003197">
    <property type="protein sequence ID" value="RMX43496.1"/>
    <property type="molecule type" value="Genomic_DNA"/>
</dbReference>
<feature type="transmembrane region" description="Helical" evidence="10">
    <location>
        <begin position="1509"/>
        <end position="1530"/>
    </location>
</feature>
<reference evidence="12 13" key="1">
    <citation type="journal article" date="2018" name="Sci. Rep.">
        <title>Comparative analysis of the Pocillopora damicornis genome highlights role of immune system in coral evolution.</title>
        <authorList>
            <person name="Cunning R."/>
            <person name="Bay R.A."/>
            <person name="Gillette P."/>
            <person name="Baker A.C."/>
            <person name="Traylor-Knowles N."/>
        </authorList>
    </citation>
    <scope>NUCLEOTIDE SEQUENCE [LARGE SCALE GENOMIC DNA]</scope>
    <source>
        <strain evidence="12">RSMAS</strain>
        <tissue evidence="12">Whole animal</tissue>
    </source>
</reference>
<dbReference type="Proteomes" id="UP000275408">
    <property type="component" value="Unassembled WGS sequence"/>
</dbReference>
<dbReference type="PANTHER" id="PTHR24249">
    <property type="entry name" value="HISTAMINE RECEPTOR-RELATED G-PROTEIN COUPLED RECEPTOR"/>
    <property type="match status" value="1"/>
</dbReference>
<evidence type="ECO:0000259" key="11">
    <source>
        <dbReference type="PROSITE" id="PS50262"/>
    </source>
</evidence>
<dbReference type="InterPro" id="IPR017452">
    <property type="entry name" value="GPCR_Rhodpsn_7TM"/>
</dbReference>
<feature type="transmembrane region" description="Helical" evidence="10">
    <location>
        <begin position="112"/>
        <end position="133"/>
    </location>
</feature>
<feature type="transmembrane region" description="Helical" evidence="10">
    <location>
        <begin position="6"/>
        <end position="26"/>
    </location>
</feature>
<feature type="transmembrane region" description="Helical" evidence="10">
    <location>
        <begin position="1641"/>
        <end position="1659"/>
    </location>
</feature>